<sequence>MSIREATLDDLPAFDLIRQASYSWHYATLAAQRNWATAIPPEARILQLAAEVDGVVVGLGLAALNVTTSEPGVGFATCTVHPRFRRRGIGSALYERLDAHLGTLELRRAQGYALDRPDIVAWAQARGWTSGASARYSAVGLDGLPPIPPTPAGANLVSLSALTPEAVYELDTRAAADEPGDVSHNGMPYDLWLSRLWNSPDLNHEMSQVAVVDGVPVAHTLIEANLHTGRCWSGGTATLPAYRGRGLAKVLKSVALRKAAAAGITTAVTANDYTNAAMLAVNDWLGYKVIDSQRSMLKTFQGADDLADDDDGGRA</sequence>
<evidence type="ECO:0000256" key="1">
    <source>
        <dbReference type="ARBA" id="ARBA00022679"/>
    </source>
</evidence>
<feature type="domain" description="N-acetyltransferase" evidence="3">
    <location>
        <begin position="154"/>
        <end position="301"/>
    </location>
</feature>
<dbReference type="Gene3D" id="3.40.630.30">
    <property type="match status" value="1"/>
</dbReference>
<evidence type="ECO:0000256" key="2">
    <source>
        <dbReference type="ARBA" id="ARBA00023315"/>
    </source>
</evidence>
<dbReference type="EMBL" id="BONY01000065">
    <property type="protein sequence ID" value="GIH09304.1"/>
    <property type="molecule type" value="Genomic_DNA"/>
</dbReference>
<dbReference type="SUPFAM" id="SSF55729">
    <property type="entry name" value="Acyl-CoA N-acyltransferases (Nat)"/>
    <property type="match status" value="2"/>
</dbReference>
<organism evidence="4 5">
    <name type="scientific">Rhizocola hellebori</name>
    <dbReference type="NCBI Taxonomy" id="1392758"/>
    <lineage>
        <taxon>Bacteria</taxon>
        <taxon>Bacillati</taxon>
        <taxon>Actinomycetota</taxon>
        <taxon>Actinomycetes</taxon>
        <taxon>Micromonosporales</taxon>
        <taxon>Micromonosporaceae</taxon>
        <taxon>Rhizocola</taxon>
    </lineage>
</organism>
<dbReference type="PROSITE" id="PS51186">
    <property type="entry name" value="GNAT"/>
    <property type="match status" value="2"/>
</dbReference>
<evidence type="ECO:0000313" key="5">
    <source>
        <dbReference type="Proteomes" id="UP000612899"/>
    </source>
</evidence>
<dbReference type="PANTHER" id="PTHR43877">
    <property type="entry name" value="AMINOALKYLPHOSPHONATE N-ACETYLTRANSFERASE-RELATED-RELATED"/>
    <property type="match status" value="1"/>
</dbReference>
<comment type="caution">
    <text evidence="4">The sequence shown here is derived from an EMBL/GenBank/DDBJ whole genome shotgun (WGS) entry which is preliminary data.</text>
</comment>
<name>A0A8J3QGM8_9ACTN</name>
<keyword evidence="1" id="KW-0808">Transferase</keyword>
<dbReference type="CDD" id="cd04301">
    <property type="entry name" value="NAT_SF"/>
    <property type="match status" value="2"/>
</dbReference>
<dbReference type="InterPro" id="IPR016181">
    <property type="entry name" value="Acyl_CoA_acyltransferase"/>
</dbReference>
<dbReference type="Proteomes" id="UP000612899">
    <property type="component" value="Unassembled WGS sequence"/>
</dbReference>
<evidence type="ECO:0000259" key="3">
    <source>
        <dbReference type="PROSITE" id="PS51186"/>
    </source>
</evidence>
<proteinExistence type="predicted"/>
<keyword evidence="5" id="KW-1185">Reference proteome</keyword>
<protein>
    <submittedName>
        <fullName evidence="4">N-acetyltransferase</fullName>
    </submittedName>
</protein>
<dbReference type="PANTHER" id="PTHR43877:SF1">
    <property type="entry name" value="ACETYLTRANSFERASE"/>
    <property type="match status" value="1"/>
</dbReference>
<gene>
    <name evidence="4" type="ORF">Rhe02_73710</name>
</gene>
<evidence type="ECO:0000313" key="4">
    <source>
        <dbReference type="EMBL" id="GIH09304.1"/>
    </source>
</evidence>
<reference evidence="4" key="1">
    <citation type="submission" date="2021-01" db="EMBL/GenBank/DDBJ databases">
        <title>Whole genome shotgun sequence of Rhizocola hellebori NBRC 109834.</title>
        <authorList>
            <person name="Komaki H."/>
            <person name="Tamura T."/>
        </authorList>
    </citation>
    <scope>NUCLEOTIDE SEQUENCE</scope>
    <source>
        <strain evidence="4">NBRC 109834</strain>
    </source>
</reference>
<dbReference type="Pfam" id="PF00583">
    <property type="entry name" value="Acetyltransf_1"/>
    <property type="match status" value="2"/>
</dbReference>
<feature type="domain" description="N-acetyltransferase" evidence="3">
    <location>
        <begin position="1"/>
        <end position="151"/>
    </location>
</feature>
<accession>A0A8J3QGM8</accession>
<dbReference type="RefSeq" id="WP_203913036.1">
    <property type="nucleotide sequence ID" value="NZ_BONY01000065.1"/>
</dbReference>
<keyword evidence="2" id="KW-0012">Acyltransferase</keyword>
<dbReference type="InterPro" id="IPR000182">
    <property type="entry name" value="GNAT_dom"/>
</dbReference>
<dbReference type="AlphaFoldDB" id="A0A8J3QGM8"/>
<dbReference type="InterPro" id="IPR050832">
    <property type="entry name" value="Bact_Acetyltransf"/>
</dbReference>
<dbReference type="GO" id="GO:0016747">
    <property type="term" value="F:acyltransferase activity, transferring groups other than amino-acyl groups"/>
    <property type="evidence" value="ECO:0007669"/>
    <property type="project" value="InterPro"/>
</dbReference>